<dbReference type="STRING" id="1423743.FD41_GL000991"/>
<proteinExistence type="predicted"/>
<evidence type="ECO:0000256" key="1">
    <source>
        <dbReference type="SAM" id="Phobius"/>
    </source>
</evidence>
<evidence type="ECO:0000313" key="2">
    <source>
        <dbReference type="EMBL" id="GAF37150.1"/>
    </source>
</evidence>
<dbReference type="NCBIfam" id="TIGR01655">
    <property type="entry name" value="yxeA_fam"/>
    <property type="match status" value="1"/>
</dbReference>
<dbReference type="AlphaFoldDB" id="X0QEW1"/>
<dbReference type="Proteomes" id="UP000019488">
    <property type="component" value="Unassembled WGS sequence"/>
</dbReference>
<keyword evidence="1" id="KW-0472">Membrane</keyword>
<protein>
    <recommendedName>
        <fullName evidence="4">YxeA family protein</fullName>
    </recommendedName>
</protein>
<dbReference type="eggNOG" id="COG5294">
    <property type="taxonomic scope" value="Bacteria"/>
</dbReference>
<organism evidence="2 3">
    <name type="scientific">Lentilactobacillus farraginis DSM 18382 = JCM 14108</name>
    <dbReference type="NCBI Taxonomy" id="1423743"/>
    <lineage>
        <taxon>Bacteria</taxon>
        <taxon>Bacillati</taxon>
        <taxon>Bacillota</taxon>
        <taxon>Bacilli</taxon>
        <taxon>Lactobacillales</taxon>
        <taxon>Lactobacillaceae</taxon>
        <taxon>Lentilactobacillus</taxon>
    </lineage>
</organism>
<dbReference type="EMBL" id="BAKI01000025">
    <property type="protein sequence ID" value="GAF37150.1"/>
    <property type="molecule type" value="Genomic_DNA"/>
</dbReference>
<keyword evidence="1" id="KW-1133">Transmembrane helix</keyword>
<dbReference type="SUPFAM" id="SSF159121">
    <property type="entry name" value="BC4932-like"/>
    <property type="match status" value="1"/>
</dbReference>
<dbReference type="Pfam" id="PF06486">
    <property type="entry name" value="DUF1093"/>
    <property type="match status" value="1"/>
</dbReference>
<comment type="caution">
    <text evidence="2">The sequence shown here is derived from an EMBL/GenBank/DDBJ whole genome shotgun (WGS) entry which is preliminary data.</text>
</comment>
<evidence type="ECO:0000313" key="3">
    <source>
        <dbReference type="Proteomes" id="UP000019488"/>
    </source>
</evidence>
<sequence length="121" mass="13953">MKKGTLYVSLAVIIVLGVVGGVWYHVNYGKIYYYGRVGTMARSEKQAKGYPNAYYYRITGYDKAGRMKRLEVGSFGGHRFVQGRYIKVGWSKARKVVDYRQVMWHQIPQKAREKLPKPGNL</sequence>
<dbReference type="OrthoDB" id="2299005at2"/>
<accession>X0QEW1</accession>
<name>X0QEW1_9LACO</name>
<dbReference type="Gene3D" id="2.40.50.480">
    <property type="match status" value="1"/>
</dbReference>
<gene>
    <name evidence="2" type="ORF">JCM14108_2165</name>
</gene>
<reference evidence="2" key="1">
    <citation type="journal article" date="2014" name="Genome Announc.">
        <title>Draft Genome Sequences of Two Lactobacillus Strains, L. farraginis JCM 14108T and L. composti JCM 14202T, Isolated from Compost of Distilled Shochu Residue.</title>
        <authorList>
            <person name="Yuki M."/>
            <person name="Oshima K."/>
            <person name="Suda W."/>
            <person name="Kitahara M."/>
            <person name="Kitamura K."/>
            <person name="Iida T."/>
            <person name="Hattori M."/>
            <person name="Ohkuma M."/>
        </authorList>
    </citation>
    <scope>NUCLEOTIDE SEQUENCE [LARGE SCALE GENOMIC DNA]</scope>
    <source>
        <strain evidence="2">JCM 14108</strain>
    </source>
</reference>
<evidence type="ECO:0008006" key="4">
    <source>
        <dbReference type="Google" id="ProtNLM"/>
    </source>
</evidence>
<feature type="transmembrane region" description="Helical" evidence="1">
    <location>
        <begin position="6"/>
        <end position="26"/>
    </location>
</feature>
<dbReference type="InterPro" id="IPR006542">
    <property type="entry name" value="DUF1093"/>
</dbReference>
<dbReference type="RefSeq" id="WP_035180282.1">
    <property type="nucleotide sequence ID" value="NZ_AZFY01000122.1"/>
</dbReference>
<keyword evidence="1" id="KW-0812">Transmembrane</keyword>
<dbReference type="InterPro" id="IPR036166">
    <property type="entry name" value="YxeA-like_sf"/>
</dbReference>